<reference evidence="2 3" key="1">
    <citation type="submission" date="2014-04" db="EMBL/GenBank/DDBJ databases">
        <title>Evolutionary Origins and Diversification of the Mycorrhizal Mutualists.</title>
        <authorList>
            <consortium name="DOE Joint Genome Institute"/>
            <consortium name="Mycorrhizal Genomics Consortium"/>
            <person name="Kohler A."/>
            <person name="Kuo A."/>
            <person name="Nagy L.G."/>
            <person name="Floudas D."/>
            <person name="Copeland A."/>
            <person name="Barry K.W."/>
            <person name="Cichocki N."/>
            <person name="Veneault-Fourrey C."/>
            <person name="LaButti K."/>
            <person name="Lindquist E.A."/>
            <person name="Lipzen A."/>
            <person name="Lundell T."/>
            <person name="Morin E."/>
            <person name="Murat C."/>
            <person name="Riley R."/>
            <person name="Ohm R."/>
            <person name="Sun H."/>
            <person name="Tunlid A."/>
            <person name="Henrissat B."/>
            <person name="Grigoriev I.V."/>
            <person name="Hibbett D.S."/>
            <person name="Martin F."/>
        </authorList>
    </citation>
    <scope>NUCLEOTIDE SEQUENCE [LARGE SCALE GENOMIC DNA]</scope>
    <source>
        <strain evidence="2 3">Koide BX008</strain>
    </source>
</reference>
<dbReference type="InterPro" id="IPR004875">
    <property type="entry name" value="DDE_SF_endonuclease_dom"/>
</dbReference>
<name>A0A0C2S629_AMAMK</name>
<evidence type="ECO:0000313" key="2">
    <source>
        <dbReference type="EMBL" id="KIL58200.1"/>
    </source>
</evidence>
<feature type="domain" description="DDE-1" evidence="1">
    <location>
        <begin position="24"/>
        <end position="136"/>
    </location>
</feature>
<evidence type="ECO:0000259" key="1">
    <source>
        <dbReference type="Pfam" id="PF03184"/>
    </source>
</evidence>
<dbReference type="Pfam" id="PF03184">
    <property type="entry name" value="DDE_1"/>
    <property type="match status" value="1"/>
</dbReference>
<dbReference type="OrthoDB" id="3257623at2759"/>
<dbReference type="InParanoid" id="A0A0C2S629"/>
<gene>
    <name evidence="2" type="ORF">M378DRAFT_86826</name>
</gene>
<sequence length="148" mass="17046">MKNLINEIIAPYFDKKRKELSLLQSQTALWKIDCWSVHKSAEFHEWMKNTHKNIIVLFIPGGCTGIWQPLDVGIQRVLKHSLRRSAHRDLVAEVTAQLEGPKSGRCIAIDMSVVNLRDRSVGWMVRAYQELDNKSLIKKVSAQFYANK</sequence>
<dbReference type="EMBL" id="KN818344">
    <property type="protein sequence ID" value="KIL58200.1"/>
    <property type="molecule type" value="Genomic_DNA"/>
</dbReference>
<proteinExistence type="predicted"/>
<dbReference type="HOGENOM" id="CLU_046752_5_0_1"/>
<accession>A0A0C2S629</accession>
<keyword evidence="3" id="KW-1185">Reference proteome</keyword>
<dbReference type="AlphaFoldDB" id="A0A0C2S629"/>
<evidence type="ECO:0000313" key="3">
    <source>
        <dbReference type="Proteomes" id="UP000054549"/>
    </source>
</evidence>
<protein>
    <recommendedName>
        <fullName evidence="1">DDE-1 domain-containing protein</fullName>
    </recommendedName>
</protein>
<organism evidence="2 3">
    <name type="scientific">Amanita muscaria (strain Koide BX008)</name>
    <dbReference type="NCBI Taxonomy" id="946122"/>
    <lineage>
        <taxon>Eukaryota</taxon>
        <taxon>Fungi</taxon>
        <taxon>Dikarya</taxon>
        <taxon>Basidiomycota</taxon>
        <taxon>Agaricomycotina</taxon>
        <taxon>Agaricomycetes</taxon>
        <taxon>Agaricomycetidae</taxon>
        <taxon>Agaricales</taxon>
        <taxon>Pluteineae</taxon>
        <taxon>Amanitaceae</taxon>
        <taxon>Amanita</taxon>
    </lineage>
</organism>
<dbReference type="GO" id="GO:0003676">
    <property type="term" value="F:nucleic acid binding"/>
    <property type="evidence" value="ECO:0007669"/>
    <property type="project" value="InterPro"/>
</dbReference>
<dbReference type="Proteomes" id="UP000054549">
    <property type="component" value="Unassembled WGS sequence"/>
</dbReference>